<evidence type="ECO:0000313" key="9">
    <source>
        <dbReference type="EMBL" id="CCE80818.1"/>
    </source>
</evidence>
<evidence type="ECO:0000256" key="3">
    <source>
        <dbReference type="ARBA" id="ARBA00022483"/>
    </source>
</evidence>
<dbReference type="FunCoup" id="G8YKH3">
    <property type="interactions" value="884"/>
</dbReference>
<dbReference type="Pfam" id="PF20651">
    <property type="entry name" value="EXOC6_Sec15_N"/>
    <property type="match status" value="1"/>
</dbReference>
<dbReference type="Pfam" id="PF04091">
    <property type="entry name" value="Sec15_C"/>
    <property type="match status" value="1"/>
</dbReference>
<dbReference type="Proteomes" id="UP000005222">
    <property type="component" value="Chromosome H"/>
</dbReference>
<dbReference type="EMBL" id="FO082052">
    <property type="protein sequence ID" value="CCE80818.1"/>
    <property type="molecule type" value="Genomic_DNA"/>
</dbReference>
<keyword evidence="3 5" id="KW-0268">Exocytosis</keyword>
<sequence>MGSAVMDGNQGIPADEIRPDEKANKLKVDNLNIENLLLRDEDIFQTSLNSEDYLDSLAPIIKDALNKNELSGLIHKLNEIVQNKDEELSDLSLNSTQYINSCINRIDSIQVESYELNRNLQQVSQYLNRSVMELVAKKKNLIKNKELSSKIEETTVVLNLCISVLEITNRIHDLIKQHKYFSALKLIDELTNIHLPKVENFSFAIKIYDSVPLLTKMIKEDSFENLSKWLSVNVERKLHAIGEALFDNLYTLQKHWTSMKRNKDSLSCYIPHKLNSPVEVSMRDPTLNYNIFEDKALQINLSTVYDAILVYQTLNEEELLSKLYHKEWLKKYNRVIYPITTTVTTNTKTSDDANIASFANFPSLEEYLKKIAAFFVADKQINLSAKFQIRSNSNSNDLWESYSPKLKQALLKYVQTHEFDLDGIIKFKDLVGNFLQVIENNGFKILELYEILMILFQQYFAPEIMKQFRLDFNESIQSDHYMPLIIEDRKDYENVMKVCWYRNDAPFSPAKLRQLPVTFPFSEDYVHYCLGIRSLLEETIQFISEHYSHNSYEIVNIVVNEIFERVLGPETGIGISNDIKEFITKNQTNKEVVSQSYTNLEYYLFSLYEVGKLINRRLRSNLGLGVNNMDSDGSVTLKAVTYFTDLRKFAEDVIFKMVDNKIRELLDMVDYDDWLPTTVNKEASFYIKDFALYLENLFSSIFSNLPSSFKTLGLFRSYDFVAEHFLNILKDVDRYNRNAIENFDLDVSYLEDSMSKLHSTQNVSSEGDGTGGAVALESTFTELRQCINLLKLDNYDQFTKNPQFRMRTFDRIKFEDGLKLISKMEQDQDELDPNVSLNEDSMNSSVLSLDSQAQSNFSNTASAKFAKFSSKFRKRQDPENL</sequence>
<dbReference type="Proteomes" id="UP000005222">
    <property type="component" value="Chromosome G"/>
</dbReference>
<evidence type="ECO:0000313" key="8">
    <source>
        <dbReference type="EMBL" id="CCE80053.1"/>
    </source>
</evidence>
<protein>
    <recommendedName>
        <fullName evidence="5">Exocyst complex component SEC15</fullName>
    </recommendedName>
</protein>
<comment type="function">
    <text evidence="5">Component of the exocyst complex involved in the docking of exocytic vesicles with fusion sites on the plasma membrane.</text>
</comment>
<dbReference type="InterPro" id="IPR048359">
    <property type="entry name" value="EXOC6_Sec15_N"/>
</dbReference>
<comment type="similarity">
    <text evidence="1 5">Belongs to the SEC15 family.</text>
</comment>
<dbReference type="OrthoDB" id="10267033at2759"/>
<dbReference type="InterPro" id="IPR042044">
    <property type="entry name" value="EXOC6PINT-1/Sec15/Tip20_C_dom2"/>
</dbReference>
<dbReference type="PANTHER" id="PTHR12702:SF0">
    <property type="entry name" value="EXOCYST COMPLEX COMPONENT 6"/>
    <property type="match status" value="1"/>
</dbReference>
<proteinExistence type="inferred from homology"/>
<feature type="domain" description="Exocyst complex subunit EXOC6/Sec15 C-terminal" evidence="6">
    <location>
        <begin position="447"/>
        <end position="823"/>
    </location>
</feature>
<evidence type="ECO:0000256" key="2">
    <source>
        <dbReference type="ARBA" id="ARBA00022448"/>
    </source>
</evidence>
<dbReference type="Gene3D" id="1.20.58.670">
    <property type="entry name" value="Dsl1p vesicle tethering complex, Tip20p subunit, domain D"/>
    <property type="match status" value="1"/>
</dbReference>
<dbReference type="HOGENOM" id="CLU_009437_1_0_1"/>
<keyword evidence="4" id="KW-0175">Coiled coil</keyword>
<dbReference type="eggNOG" id="KOG2176">
    <property type="taxonomic scope" value="Eukaryota"/>
</dbReference>
<evidence type="ECO:0000259" key="6">
    <source>
        <dbReference type="Pfam" id="PF04091"/>
    </source>
</evidence>
<dbReference type="InterPro" id="IPR042045">
    <property type="entry name" value="EXOC6/Sec15_C_dom1"/>
</dbReference>
<keyword evidence="10" id="KW-1185">Reference proteome</keyword>
<name>G8YKH3_PICSO</name>
<keyword evidence="2 5" id="KW-0813">Transport</keyword>
<dbReference type="STRING" id="559304.G8YKH3"/>
<dbReference type="InterPro" id="IPR007225">
    <property type="entry name" value="EXOC6/Sec15"/>
</dbReference>
<dbReference type="GO" id="GO:0006886">
    <property type="term" value="P:intracellular protein transport"/>
    <property type="evidence" value="ECO:0007669"/>
    <property type="project" value="InterPro"/>
</dbReference>
<reference evidence="8" key="1">
    <citation type="submission" date="2011-10" db="EMBL/GenBank/DDBJ databases">
        <authorList>
            <person name="Genoscope - CEA"/>
        </authorList>
    </citation>
    <scope>NUCLEOTIDE SEQUENCE</scope>
</reference>
<evidence type="ECO:0000259" key="7">
    <source>
        <dbReference type="Pfam" id="PF20651"/>
    </source>
</evidence>
<dbReference type="InParanoid" id="G8YKH3"/>
<dbReference type="GO" id="GO:0006893">
    <property type="term" value="P:Golgi to plasma membrane transport"/>
    <property type="evidence" value="ECO:0007669"/>
    <property type="project" value="TreeGrafter"/>
</dbReference>
<dbReference type="PANTHER" id="PTHR12702">
    <property type="entry name" value="SEC15"/>
    <property type="match status" value="1"/>
</dbReference>
<reference evidence="10" key="2">
    <citation type="journal article" date="2012" name="G3 (Bethesda)">
        <title>Pichia sorbitophila, an interspecies yeast hybrid reveals early steps of genome resolution following polyploidization.</title>
        <authorList>
            <person name="Leh Louis V."/>
            <person name="Despons L."/>
            <person name="Friedrich A."/>
            <person name="Martin T."/>
            <person name="Durrens P."/>
            <person name="Casaregola S."/>
            <person name="Neuveglise C."/>
            <person name="Fairhead C."/>
            <person name="Marck C."/>
            <person name="Cruz J.A."/>
            <person name="Straub M.L."/>
            <person name="Kugler V."/>
            <person name="Sacerdot C."/>
            <person name="Uzunov Z."/>
            <person name="Thierry A."/>
            <person name="Weiss S."/>
            <person name="Bleykasten C."/>
            <person name="De Montigny J."/>
            <person name="Jacques N."/>
            <person name="Jung P."/>
            <person name="Lemaire M."/>
            <person name="Mallet S."/>
            <person name="Morel G."/>
            <person name="Richard G.F."/>
            <person name="Sarkar A."/>
            <person name="Savel G."/>
            <person name="Schacherer J."/>
            <person name="Seret M.L."/>
            <person name="Talla E."/>
            <person name="Samson G."/>
            <person name="Jubin C."/>
            <person name="Poulain J."/>
            <person name="Vacherie B."/>
            <person name="Barbe V."/>
            <person name="Pelletier E."/>
            <person name="Sherman D.J."/>
            <person name="Westhof E."/>
            <person name="Weissenbach J."/>
            <person name="Baret P.V."/>
            <person name="Wincker P."/>
            <person name="Gaillardin C."/>
            <person name="Dujon B."/>
            <person name="Souciet J.L."/>
        </authorList>
    </citation>
    <scope>NUCLEOTIDE SEQUENCE [LARGE SCALE GENOMIC DNA]</scope>
    <source>
        <strain evidence="10">ATCC MYA-4447 / BCRC 22081 / CBS 7064 / NBRC 10061 / NRRL Y-12695</strain>
    </source>
</reference>
<evidence type="ECO:0000256" key="5">
    <source>
        <dbReference type="PIRNR" id="PIRNR025007"/>
    </source>
</evidence>
<evidence type="ECO:0000256" key="1">
    <source>
        <dbReference type="ARBA" id="ARBA00007944"/>
    </source>
</evidence>
<evidence type="ECO:0000313" key="10">
    <source>
        <dbReference type="Proteomes" id="UP000005222"/>
    </source>
</evidence>
<evidence type="ECO:0000256" key="4">
    <source>
        <dbReference type="ARBA" id="ARBA00023054"/>
    </source>
</evidence>
<dbReference type="EMBL" id="FO082053">
    <property type="protein sequence ID" value="CCE80053.1"/>
    <property type="molecule type" value="Genomic_DNA"/>
</dbReference>
<dbReference type="GO" id="GO:0000145">
    <property type="term" value="C:exocyst"/>
    <property type="evidence" value="ECO:0007669"/>
    <property type="project" value="UniProtKB-UniRule"/>
</dbReference>
<dbReference type="InterPro" id="IPR046361">
    <property type="entry name" value="EXOC6/Sec15_C"/>
</dbReference>
<dbReference type="GO" id="GO:0090522">
    <property type="term" value="P:vesicle tethering involved in exocytosis"/>
    <property type="evidence" value="ECO:0007669"/>
    <property type="project" value="UniProtKB-UniRule"/>
</dbReference>
<dbReference type="GO" id="GO:0016020">
    <property type="term" value="C:membrane"/>
    <property type="evidence" value="ECO:0007669"/>
    <property type="project" value="TreeGrafter"/>
</dbReference>
<dbReference type="Gene3D" id="1.10.357.30">
    <property type="entry name" value="Exocyst complex subunit Sec15 C-terminal domain, N-terminal subdomain"/>
    <property type="match status" value="1"/>
</dbReference>
<feature type="domain" description="Exocyst complex component EXOC6/Sec15 N-terminal" evidence="7">
    <location>
        <begin position="76"/>
        <end position="246"/>
    </location>
</feature>
<dbReference type="PIRSF" id="PIRSF025007">
    <property type="entry name" value="Sec15"/>
    <property type="match status" value="1"/>
</dbReference>
<organism evidence="8 10">
    <name type="scientific">Pichia sorbitophila (strain ATCC MYA-4447 / BCRC 22081 / CBS 7064 / NBRC 10061 / NRRL Y-12695)</name>
    <name type="common">Hybrid yeast</name>
    <dbReference type="NCBI Taxonomy" id="559304"/>
    <lineage>
        <taxon>Eukaryota</taxon>
        <taxon>Fungi</taxon>
        <taxon>Dikarya</taxon>
        <taxon>Ascomycota</taxon>
        <taxon>Saccharomycotina</taxon>
        <taxon>Pichiomycetes</taxon>
        <taxon>Debaryomycetaceae</taxon>
        <taxon>Millerozyma</taxon>
    </lineage>
</organism>
<gene>
    <name evidence="8" type="primary">Piso0_003150</name>
    <name evidence="8" type="ORF">GNLVRS01_PISO0G05990g</name>
    <name evidence="9" type="ORF">GNLVRS01_PISO0H05991g</name>
</gene>
<accession>G8YKH3</accession>
<dbReference type="AlphaFoldDB" id="G8YKH3"/>